<dbReference type="GeneID" id="95356649"/>
<accession>A0A919GB18</accession>
<evidence type="ECO:0000313" key="2">
    <source>
        <dbReference type="Proteomes" id="UP000617734"/>
    </source>
</evidence>
<protein>
    <submittedName>
        <fullName evidence="1">Uncharacterized protein</fullName>
    </submittedName>
</protein>
<organism evidence="1 2">
    <name type="scientific">Kitasatospora indigofera</name>
    <dbReference type="NCBI Taxonomy" id="67307"/>
    <lineage>
        <taxon>Bacteria</taxon>
        <taxon>Bacillati</taxon>
        <taxon>Actinomycetota</taxon>
        <taxon>Actinomycetes</taxon>
        <taxon>Kitasatosporales</taxon>
        <taxon>Streptomycetaceae</taxon>
        <taxon>Kitasatospora</taxon>
    </lineage>
</organism>
<dbReference type="AlphaFoldDB" id="A0A919GB18"/>
<comment type="caution">
    <text evidence="1">The sequence shown here is derived from an EMBL/GenBank/DDBJ whole genome shotgun (WGS) entry which is preliminary data.</text>
</comment>
<keyword evidence="2" id="KW-1185">Reference proteome</keyword>
<sequence>MNEDESTEAAAAARRARFGSLPERIRFEDMTEVRDVPEPGEADPYNPERSWTFYSCLPLDFGL</sequence>
<proteinExistence type="predicted"/>
<evidence type="ECO:0000313" key="1">
    <source>
        <dbReference type="EMBL" id="GHH81231.1"/>
    </source>
</evidence>
<dbReference type="EMBL" id="BNBO01000051">
    <property type="protein sequence ID" value="GHH81231.1"/>
    <property type="molecule type" value="Genomic_DNA"/>
</dbReference>
<reference evidence="1" key="2">
    <citation type="submission" date="2020-09" db="EMBL/GenBank/DDBJ databases">
        <authorList>
            <person name="Sun Q."/>
            <person name="Ohkuma M."/>
        </authorList>
    </citation>
    <scope>NUCLEOTIDE SEQUENCE</scope>
    <source>
        <strain evidence="1">JCM 4646</strain>
    </source>
</reference>
<dbReference type="RefSeq" id="WP_190214358.1">
    <property type="nucleotide sequence ID" value="NZ_BNBO01000051.1"/>
</dbReference>
<dbReference type="Proteomes" id="UP000617734">
    <property type="component" value="Unassembled WGS sequence"/>
</dbReference>
<name>A0A919GB18_9ACTN</name>
<gene>
    <name evidence="1" type="ORF">GCM10018781_63470</name>
</gene>
<reference evidence="1" key="1">
    <citation type="journal article" date="2014" name="Int. J. Syst. Evol. Microbiol.">
        <title>Complete genome sequence of Corynebacterium casei LMG S-19264T (=DSM 44701T), isolated from a smear-ripened cheese.</title>
        <authorList>
            <consortium name="US DOE Joint Genome Institute (JGI-PGF)"/>
            <person name="Walter F."/>
            <person name="Albersmeier A."/>
            <person name="Kalinowski J."/>
            <person name="Ruckert C."/>
        </authorList>
    </citation>
    <scope>NUCLEOTIDE SEQUENCE</scope>
    <source>
        <strain evidence="1">JCM 4646</strain>
    </source>
</reference>